<evidence type="ECO:0000313" key="2">
    <source>
        <dbReference type="Proteomes" id="UP000812013"/>
    </source>
</evidence>
<organism evidence="1 2">
    <name type="scientific">Streptomyces bambusae</name>
    <dbReference type="NCBI Taxonomy" id="1550616"/>
    <lineage>
        <taxon>Bacteria</taxon>
        <taxon>Bacillati</taxon>
        <taxon>Actinomycetota</taxon>
        <taxon>Actinomycetes</taxon>
        <taxon>Kitasatosporales</taxon>
        <taxon>Streptomycetaceae</taxon>
        <taxon>Streptomyces</taxon>
    </lineage>
</organism>
<dbReference type="Proteomes" id="UP000812013">
    <property type="component" value="Unassembled WGS sequence"/>
</dbReference>
<name>A0ABS6Z6B0_9ACTN</name>
<proteinExistence type="predicted"/>
<sequence>MATKPPKDDPNDPDKGDKDSFEITEAVLLDFANKFETLLKDIGENPSLQSLTQWANGNLIGDDGKLLPGNAGQLSSAGQVQAEFQNLCKQVTTGLSTFRGVADSGFLTLKTIKVILDNTSDDAVSVTEMWEILNSIQQGAKTQTGGTPTPTPTDK</sequence>
<keyword evidence="2" id="KW-1185">Reference proteome</keyword>
<comment type="caution">
    <text evidence="1">The sequence shown here is derived from an EMBL/GenBank/DDBJ whole genome shotgun (WGS) entry which is preliminary data.</text>
</comment>
<protein>
    <submittedName>
        <fullName evidence="1">Uncharacterized protein</fullName>
    </submittedName>
</protein>
<evidence type="ECO:0000313" key="1">
    <source>
        <dbReference type="EMBL" id="MBW5483106.1"/>
    </source>
</evidence>
<dbReference type="RefSeq" id="WP_219667571.1">
    <property type="nucleotide sequence ID" value="NZ_WTFF01000088.1"/>
</dbReference>
<reference evidence="1 2" key="1">
    <citation type="submission" date="2019-12" db="EMBL/GenBank/DDBJ databases">
        <title>Genome sequence of Streptomyces bambusae.</title>
        <authorList>
            <person name="Bansal K."/>
            <person name="Choksket S."/>
            <person name="Korpole S."/>
            <person name="Patil P.B."/>
        </authorList>
    </citation>
    <scope>NUCLEOTIDE SEQUENCE [LARGE SCALE GENOMIC DNA]</scope>
    <source>
        <strain evidence="1 2">SK60</strain>
    </source>
</reference>
<accession>A0ABS6Z6B0</accession>
<dbReference type="EMBL" id="WTFF01000088">
    <property type="protein sequence ID" value="MBW5483106.1"/>
    <property type="molecule type" value="Genomic_DNA"/>
</dbReference>
<gene>
    <name evidence="1" type="ORF">GPJ59_14730</name>
</gene>